<dbReference type="PANTHER" id="PTHR10963:SF62">
    <property type="entry name" value="GLUCAN 1,3-BETA-GLUCOSIDASE"/>
    <property type="match status" value="1"/>
</dbReference>
<dbReference type="Pfam" id="PF00722">
    <property type="entry name" value="Glyco_hydro_16"/>
    <property type="match status" value="1"/>
</dbReference>
<dbReference type="GO" id="GO:0005975">
    <property type="term" value="P:carbohydrate metabolic process"/>
    <property type="evidence" value="ECO:0007669"/>
    <property type="project" value="InterPro"/>
</dbReference>
<feature type="transmembrane region" description="Helical" evidence="2">
    <location>
        <begin position="113"/>
        <end position="134"/>
    </location>
</feature>
<dbReference type="Gene3D" id="2.60.120.200">
    <property type="match status" value="1"/>
</dbReference>
<evidence type="ECO:0000259" key="3">
    <source>
        <dbReference type="PROSITE" id="PS51762"/>
    </source>
</evidence>
<organism evidence="4 5">
    <name type="scientific">Fusarium anthophilum</name>
    <dbReference type="NCBI Taxonomy" id="48485"/>
    <lineage>
        <taxon>Eukaryota</taxon>
        <taxon>Fungi</taxon>
        <taxon>Dikarya</taxon>
        <taxon>Ascomycota</taxon>
        <taxon>Pezizomycotina</taxon>
        <taxon>Sordariomycetes</taxon>
        <taxon>Hypocreomycetidae</taxon>
        <taxon>Hypocreales</taxon>
        <taxon>Nectriaceae</taxon>
        <taxon>Fusarium</taxon>
        <taxon>Fusarium fujikuroi species complex</taxon>
    </lineage>
</organism>
<evidence type="ECO:0000313" key="5">
    <source>
        <dbReference type="Proteomes" id="UP000573603"/>
    </source>
</evidence>
<dbReference type="EMBL" id="JABEVY010000646">
    <property type="protein sequence ID" value="KAF5228530.1"/>
    <property type="molecule type" value="Genomic_DNA"/>
</dbReference>
<feature type="compositionally biased region" description="Gly residues" evidence="1">
    <location>
        <begin position="47"/>
        <end position="58"/>
    </location>
</feature>
<dbReference type="InterPro" id="IPR050546">
    <property type="entry name" value="Glycosyl_Hydrlase_16"/>
</dbReference>
<dbReference type="InterPro" id="IPR013320">
    <property type="entry name" value="ConA-like_dom_sf"/>
</dbReference>
<proteinExistence type="predicted"/>
<keyword evidence="2" id="KW-1133">Transmembrane helix</keyword>
<comment type="caution">
    <text evidence="4">The sequence shown here is derived from an EMBL/GenBank/DDBJ whole genome shotgun (WGS) entry which is preliminary data.</text>
</comment>
<dbReference type="PANTHER" id="PTHR10963">
    <property type="entry name" value="GLYCOSYL HYDROLASE-RELATED"/>
    <property type="match status" value="1"/>
</dbReference>
<feature type="region of interest" description="Disordered" evidence="1">
    <location>
        <begin position="1"/>
        <end position="91"/>
    </location>
</feature>
<keyword evidence="5" id="KW-1185">Reference proteome</keyword>
<sequence length="483" mass="54019">MNNPYRKSSYGGHDGPGPTGMSRRSMDASGPHEAASTGYRHSIDPGRGSGSGSGGHGGMFSIPEYSSPASESESTSGSGTQIDERNRYFHSRRVKPGEVEKPWLEKTNPKEKWVTILPILAIFIGLAGSGFLVWDGIRSVVKNKYCLVMDEDFSQGLNPNIWTKEVEVGGYGNGQFEQTTNTDENVYVEDGKLIIKATLQDPKLMQKNNVINLLKAGTCTSKVWSNCVVSTNLTAGNNSVVPPARSGRINTKKGANIRYGRIEVTAKLPEGDWLWPAIWMLPRQSVYGAWPRSGEIDIIESRGNNWTYKQGGNDIVSSALHWGPNSANDGWWKTNNKRKALHTTYSAGFNMFGLEWSEKYLFTYVNTRLLQVTYTNFKKPMYKRGGFPNVDQNGTRLTDPWTISPNVNAPFDQEFYLILNVAVGGTNGWFEDGKSDKPWYDASPTAKKDFWEAREQWYPTWTQPQLEVSRVLMMQQCNGNEDL</sequence>
<dbReference type="Proteomes" id="UP000573603">
    <property type="component" value="Unassembled WGS sequence"/>
</dbReference>
<dbReference type="GO" id="GO:0004553">
    <property type="term" value="F:hydrolase activity, hydrolyzing O-glycosyl compounds"/>
    <property type="evidence" value="ECO:0007669"/>
    <property type="project" value="InterPro"/>
</dbReference>
<dbReference type="AlphaFoldDB" id="A0A8H5DM93"/>
<reference evidence="4 5" key="1">
    <citation type="journal article" date="2020" name="BMC Genomics">
        <title>Correction to: Identification and distribution of gene clusters required for synthesis of sphingolipid metabolism inhibitors in diverse species of the filamentous fungus Fusarium.</title>
        <authorList>
            <person name="Kim H.S."/>
            <person name="Lohmar J.M."/>
            <person name="Busman M."/>
            <person name="Brown D.W."/>
            <person name="Naumann T.A."/>
            <person name="Divon H.H."/>
            <person name="Lysoe E."/>
            <person name="Uhlig S."/>
            <person name="Proctor R.H."/>
        </authorList>
    </citation>
    <scope>NUCLEOTIDE SEQUENCE [LARGE SCALE GENOMIC DNA]</scope>
    <source>
        <strain evidence="4 5">NRRL 25214</strain>
    </source>
</reference>
<keyword evidence="2" id="KW-0812">Transmembrane</keyword>
<gene>
    <name evidence="4" type="ORF">FANTH_14478</name>
</gene>
<feature type="domain" description="GH16" evidence="3">
    <location>
        <begin position="151"/>
        <end position="460"/>
    </location>
</feature>
<feature type="compositionally biased region" description="Low complexity" evidence="1">
    <location>
        <begin position="61"/>
        <end position="80"/>
    </location>
</feature>
<keyword evidence="2" id="KW-0472">Membrane</keyword>
<evidence type="ECO:0000313" key="4">
    <source>
        <dbReference type="EMBL" id="KAF5228530.1"/>
    </source>
</evidence>
<dbReference type="FunFam" id="2.60.120.200:FF:000178">
    <property type="entry name" value="Glycoside hydrolase family 16 protein"/>
    <property type="match status" value="1"/>
</dbReference>
<evidence type="ECO:0000256" key="2">
    <source>
        <dbReference type="SAM" id="Phobius"/>
    </source>
</evidence>
<dbReference type="SUPFAM" id="SSF49899">
    <property type="entry name" value="Concanavalin A-like lectins/glucanases"/>
    <property type="match status" value="1"/>
</dbReference>
<dbReference type="PROSITE" id="PS51762">
    <property type="entry name" value="GH16_2"/>
    <property type="match status" value="1"/>
</dbReference>
<dbReference type="InterPro" id="IPR000757">
    <property type="entry name" value="Beta-glucanase-like"/>
</dbReference>
<protein>
    <recommendedName>
        <fullName evidence="3">GH16 domain-containing protein</fullName>
    </recommendedName>
</protein>
<accession>A0A8H5DM93</accession>
<name>A0A8H5DM93_9HYPO</name>
<evidence type="ECO:0000256" key="1">
    <source>
        <dbReference type="SAM" id="MobiDB-lite"/>
    </source>
</evidence>